<dbReference type="EMBL" id="JAENGZ010001637">
    <property type="protein sequence ID" value="KAG6947015.1"/>
    <property type="molecule type" value="Genomic_DNA"/>
</dbReference>
<dbReference type="Proteomes" id="UP000688947">
    <property type="component" value="Unassembled WGS sequence"/>
</dbReference>
<name>A0A8T1TVD6_9STRA</name>
<accession>A0A8T1TVD6</accession>
<evidence type="ECO:0000256" key="1">
    <source>
        <dbReference type="SAM" id="MobiDB-lite"/>
    </source>
</evidence>
<reference evidence="2" key="1">
    <citation type="submission" date="2021-01" db="EMBL/GenBank/DDBJ databases">
        <title>Phytophthora aleatoria, a newly-described species from Pinus radiata is distinct from Phytophthora cactorum isolates based on comparative genomics.</title>
        <authorList>
            <person name="Mcdougal R."/>
            <person name="Panda P."/>
            <person name="Williams N."/>
            <person name="Studholme D.J."/>
        </authorList>
    </citation>
    <scope>NUCLEOTIDE SEQUENCE</scope>
    <source>
        <strain evidence="2">NZFS 3830</strain>
    </source>
</reference>
<dbReference type="AlphaFoldDB" id="A0A8T1TVD6"/>
<protein>
    <submittedName>
        <fullName evidence="2">Uncharacterized protein</fullName>
    </submittedName>
</protein>
<organism evidence="2 3">
    <name type="scientific">Phytophthora cactorum</name>
    <dbReference type="NCBI Taxonomy" id="29920"/>
    <lineage>
        <taxon>Eukaryota</taxon>
        <taxon>Sar</taxon>
        <taxon>Stramenopiles</taxon>
        <taxon>Oomycota</taxon>
        <taxon>Peronosporomycetes</taxon>
        <taxon>Peronosporales</taxon>
        <taxon>Peronosporaceae</taxon>
        <taxon>Phytophthora</taxon>
    </lineage>
</organism>
<sequence>MYADIQEEITQFQDSKKDADADLDQAAALLAEDAGKLRARRAGQIPGKRARSRSTSPAAGQPIHKKPARDTAPCGVGNPT</sequence>
<evidence type="ECO:0000313" key="2">
    <source>
        <dbReference type="EMBL" id="KAG6947015.1"/>
    </source>
</evidence>
<gene>
    <name evidence="2" type="ORF">JG687_00016378</name>
</gene>
<evidence type="ECO:0000313" key="3">
    <source>
        <dbReference type="Proteomes" id="UP000688947"/>
    </source>
</evidence>
<comment type="caution">
    <text evidence="2">The sequence shown here is derived from an EMBL/GenBank/DDBJ whole genome shotgun (WGS) entry which is preliminary data.</text>
</comment>
<feature type="region of interest" description="Disordered" evidence="1">
    <location>
        <begin position="39"/>
        <end position="80"/>
    </location>
</feature>
<proteinExistence type="predicted"/>